<name>A0AAN8APV0_ELEMC</name>
<gene>
    <name evidence="2" type="ORF">PBY51_018114</name>
</gene>
<reference evidence="2 3" key="2">
    <citation type="journal article" date="2023" name="Mol. Biol. Evol.">
        <title>Genomics of Secondarily Temperate Adaptation in the Only Non-Antarctic Icefish.</title>
        <authorList>
            <person name="Rivera-Colon A.G."/>
            <person name="Rayamajhi N."/>
            <person name="Minhas B.F."/>
            <person name="Madrigal G."/>
            <person name="Bilyk K.T."/>
            <person name="Yoon V."/>
            <person name="Hune M."/>
            <person name="Gregory S."/>
            <person name="Cheng C.H.C."/>
            <person name="Catchen J.M."/>
        </authorList>
    </citation>
    <scope>NUCLEOTIDE SEQUENCE [LARGE SCALE GENOMIC DNA]</scope>
    <source>
        <strain evidence="2">JMC-PN-2008</strain>
    </source>
</reference>
<evidence type="ECO:0000313" key="3">
    <source>
        <dbReference type="Proteomes" id="UP001346869"/>
    </source>
</evidence>
<dbReference type="Proteomes" id="UP001346869">
    <property type="component" value="Unassembled WGS sequence"/>
</dbReference>
<feature type="chain" id="PRO_5043019942" evidence="1">
    <location>
        <begin position="22"/>
        <end position="103"/>
    </location>
</feature>
<feature type="signal peptide" evidence="1">
    <location>
        <begin position="1"/>
        <end position="21"/>
    </location>
</feature>
<evidence type="ECO:0000313" key="2">
    <source>
        <dbReference type="EMBL" id="KAK5862748.1"/>
    </source>
</evidence>
<evidence type="ECO:0000256" key="1">
    <source>
        <dbReference type="SAM" id="SignalP"/>
    </source>
</evidence>
<keyword evidence="3" id="KW-1185">Reference proteome</keyword>
<dbReference type="EMBL" id="JAUZQC010000012">
    <property type="protein sequence ID" value="KAK5862748.1"/>
    <property type="molecule type" value="Genomic_DNA"/>
</dbReference>
<sequence length="103" mass="11734">MRPDPINWGFVNSCVFTVTAAVLLCEPWRGDEGCEGLEEDRISVQSVPCCYQPQSSPELTWRDVQHLIANTAQIPDPKEPGWNINAAGYHVHHRGWRKWSFSL</sequence>
<keyword evidence="1" id="KW-0732">Signal</keyword>
<comment type="caution">
    <text evidence="2">The sequence shown here is derived from an EMBL/GenBank/DDBJ whole genome shotgun (WGS) entry which is preliminary data.</text>
</comment>
<dbReference type="AlphaFoldDB" id="A0AAN8APV0"/>
<reference evidence="2 3" key="1">
    <citation type="journal article" date="2023" name="Genes (Basel)">
        <title>Chromosome-Level Genome Assembly and Circadian Gene Repertoire of the Patagonia Blennie Eleginops maclovinus-The Closest Ancestral Proxy of Antarctic Cryonotothenioids.</title>
        <authorList>
            <person name="Cheng C.C."/>
            <person name="Rivera-Colon A.G."/>
            <person name="Minhas B.F."/>
            <person name="Wilson L."/>
            <person name="Rayamajhi N."/>
            <person name="Vargas-Chacoff L."/>
            <person name="Catchen J.M."/>
        </authorList>
    </citation>
    <scope>NUCLEOTIDE SEQUENCE [LARGE SCALE GENOMIC DNA]</scope>
    <source>
        <strain evidence="2">JMC-PN-2008</strain>
    </source>
</reference>
<protein>
    <submittedName>
        <fullName evidence="2">Uncharacterized protein</fullName>
    </submittedName>
</protein>
<organism evidence="2 3">
    <name type="scientific">Eleginops maclovinus</name>
    <name type="common">Patagonian blennie</name>
    <name type="synonym">Eleginus maclovinus</name>
    <dbReference type="NCBI Taxonomy" id="56733"/>
    <lineage>
        <taxon>Eukaryota</taxon>
        <taxon>Metazoa</taxon>
        <taxon>Chordata</taxon>
        <taxon>Craniata</taxon>
        <taxon>Vertebrata</taxon>
        <taxon>Euteleostomi</taxon>
        <taxon>Actinopterygii</taxon>
        <taxon>Neopterygii</taxon>
        <taxon>Teleostei</taxon>
        <taxon>Neoteleostei</taxon>
        <taxon>Acanthomorphata</taxon>
        <taxon>Eupercaria</taxon>
        <taxon>Perciformes</taxon>
        <taxon>Notothenioidei</taxon>
        <taxon>Eleginopidae</taxon>
        <taxon>Eleginops</taxon>
    </lineage>
</organism>
<proteinExistence type="predicted"/>
<accession>A0AAN8APV0</accession>